<name>A0A2P2IP37_RHIMU</name>
<dbReference type="AlphaFoldDB" id="A0A2P2IP37"/>
<proteinExistence type="predicted"/>
<dbReference type="EMBL" id="GGEC01002464">
    <property type="protein sequence ID" value="MBW82947.1"/>
    <property type="molecule type" value="Transcribed_RNA"/>
</dbReference>
<reference evidence="1" key="1">
    <citation type="submission" date="2018-02" db="EMBL/GenBank/DDBJ databases">
        <title>Rhizophora mucronata_Transcriptome.</title>
        <authorList>
            <person name="Meera S.P."/>
            <person name="Sreeshan A."/>
            <person name="Augustine A."/>
        </authorList>
    </citation>
    <scope>NUCLEOTIDE SEQUENCE</scope>
    <source>
        <tissue evidence="1">Leaf</tissue>
    </source>
</reference>
<protein>
    <submittedName>
        <fullName evidence="1">Uncharacterized protein</fullName>
    </submittedName>
</protein>
<evidence type="ECO:0000313" key="1">
    <source>
        <dbReference type="EMBL" id="MBW82947.1"/>
    </source>
</evidence>
<sequence length="55" mass="6145">MLLATDMDALYKSSLNILFSTVSHTNAKVILWTSEGGTHPMKSACIRWTRFLLCA</sequence>
<accession>A0A2P2IP37</accession>
<organism evidence="1">
    <name type="scientific">Rhizophora mucronata</name>
    <name type="common">Asiatic mangrove</name>
    <dbReference type="NCBI Taxonomy" id="61149"/>
    <lineage>
        <taxon>Eukaryota</taxon>
        <taxon>Viridiplantae</taxon>
        <taxon>Streptophyta</taxon>
        <taxon>Embryophyta</taxon>
        <taxon>Tracheophyta</taxon>
        <taxon>Spermatophyta</taxon>
        <taxon>Magnoliopsida</taxon>
        <taxon>eudicotyledons</taxon>
        <taxon>Gunneridae</taxon>
        <taxon>Pentapetalae</taxon>
        <taxon>rosids</taxon>
        <taxon>fabids</taxon>
        <taxon>Malpighiales</taxon>
        <taxon>Rhizophoraceae</taxon>
        <taxon>Rhizophora</taxon>
    </lineage>
</organism>